<reference evidence="6 7" key="1">
    <citation type="submission" date="2019-09" db="EMBL/GenBank/DDBJ databases">
        <title>Draft genome of the ectomycorrhizal ascomycete Sphaerosporella brunnea.</title>
        <authorList>
            <consortium name="DOE Joint Genome Institute"/>
            <person name="Benucci G.M."/>
            <person name="Marozzi G."/>
            <person name="Antonielli L."/>
            <person name="Sanchez S."/>
            <person name="Marco P."/>
            <person name="Wang X."/>
            <person name="Falini L.B."/>
            <person name="Barry K."/>
            <person name="Haridas S."/>
            <person name="Lipzen A."/>
            <person name="Labutti K."/>
            <person name="Grigoriev I.V."/>
            <person name="Murat C."/>
            <person name="Martin F."/>
            <person name="Albertini E."/>
            <person name="Donnini D."/>
            <person name="Bonito G."/>
        </authorList>
    </citation>
    <scope>NUCLEOTIDE SEQUENCE [LARGE SCALE GENOMIC DNA]</scope>
    <source>
        <strain evidence="6 7">Sb_GMNB300</strain>
    </source>
</reference>
<dbReference type="InParanoid" id="A0A5J5EMH4"/>
<feature type="signal peptide" evidence="5">
    <location>
        <begin position="1"/>
        <end position="18"/>
    </location>
</feature>
<dbReference type="EMBL" id="VXIS01000192">
    <property type="protein sequence ID" value="KAA8897795.1"/>
    <property type="molecule type" value="Genomic_DNA"/>
</dbReference>
<keyword evidence="5" id="KW-0732">Signal</keyword>
<feature type="chain" id="PRO_5023848169" description="1-alkyl-2-acetylglycerophosphocholine esterase" evidence="5">
    <location>
        <begin position="19"/>
        <end position="380"/>
    </location>
</feature>
<evidence type="ECO:0000256" key="3">
    <source>
        <dbReference type="ARBA" id="ARBA00022963"/>
    </source>
</evidence>
<dbReference type="GO" id="GO:0016042">
    <property type="term" value="P:lipid catabolic process"/>
    <property type="evidence" value="ECO:0007669"/>
    <property type="project" value="UniProtKB-KW"/>
</dbReference>
<comment type="caution">
    <text evidence="6">The sequence shown here is derived from an EMBL/GenBank/DDBJ whole genome shotgun (WGS) entry which is preliminary data.</text>
</comment>
<dbReference type="PANTHER" id="PTHR10272">
    <property type="entry name" value="PLATELET-ACTIVATING FACTOR ACETYLHYDROLASE"/>
    <property type="match status" value="1"/>
</dbReference>
<sequence length="380" mass="41431">MQLTHFLTVFLLPSLAFSAPSKVPQLPRPTGPHKYIGTHSDTLIDTSRLETLGGPPNTHRKVVVQGFYPISKPDSKSTPVHYAPPLTLSLLETEYQIPPGTLSPLLTNSYFQSTPKPAGQHLTPLLFSTGMGMPRCLYTTFYEQLASEGYFVVAIDHPYDAAIVEFPGGEFKPVYSSIPNTTEANFESVVEKYLSVRVADAKFVASQLKLLPASYLDLSRLGMFGHSLGGAASAGAMVSPSPIKAGINLDGTIFLYNKTSVTDYGRKFLLMGTGVHNSTGDETTWGAFEKAQKGWIREIAMQGFTHGTYTDIGSVVLALGLDKVLDMKDLQGEIGTVKIDRARELITTYVKSFFEFALDGQKEGLMGGPNKKYPEAVFIK</sequence>
<evidence type="ECO:0000313" key="6">
    <source>
        <dbReference type="EMBL" id="KAA8897795.1"/>
    </source>
</evidence>
<organism evidence="6 7">
    <name type="scientific">Sphaerosporella brunnea</name>
    <dbReference type="NCBI Taxonomy" id="1250544"/>
    <lineage>
        <taxon>Eukaryota</taxon>
        <taxon>Fungi</taxon>
        <taxon>Dikarya</taxon>
        <taxon>Ascomycota</taxon>
        <taxon>Pezizomycotina</taxon>
        <taxon>Pezizomycetes</taxon>
        <taxon>Pezizales</taxon>
        <taxon>Pyronemataceae</taxon>
        <taxon>Sphaerosporella</taxon>
    </lineage>
</organism>
<dbReference type="Pfam" id="PF03403">
    <property type="entry name" value="PAF-AH_p_II"/>
    <property type="match status" value="1"/>
</dbReference>
<name>A0A5J5EMH4_9PEZI</name>
<gene>
    <name evidence="6" type="ORF">FN846DRAFT_225910</name>
</gene>
<dbReference type="AlphaFoldDB" id="A0A5J5EMH4"/>
<evidence type="ECO:0000313" key="7">
    <source>
        <dbReference type="Proteomes" id="UP000326924"/>
    </source>
</evidence>
<accession>A0A5J5EMH4</accession>
<dbReference type="InterPro" id="IPR029058">
    <property type="entry name" value="AB_hydrolase_fold"/>
</dbReference>
<dbReference type="OrthoDB" id="2363873at2759"/>
<protein>
    <recommendedName>
        <fullName evidence="1">1-alkyl-2-acetylglycerophosphocholine esterase</fullName>
        <ecNumber evidence="1">3.1.1.47</ecNumber>
    </recommendedName>
</protein>
<evidence type="ECO:0000256" key="2">
    <source>
        <dbReference type="ARBA" id="ARBA00022801"/>
    </source>
</evidence>
<keyword evidence="7" id="KW-1185">Reference proteome</keyword>
<evidence type="ECO:0000256" key="1">
    <source>
        <dbReference type="ARBA" id="ARBA00013201"/>
    </source>
</evidence>
<dbReference type="PANTHER" id="PTHR10272:SF14">
    <property type="entry name" value="PAF ACETYLHYDROLASE FAMILY PROTEIN"/>
    <property type="match status" value="1"/>
</dbReference>
<dbReference type="GO" id="GO:0003847">
    <property type="term" value="F:1-alkyl-2-acetylglycerophosphocholine esterase activity"/>
    <property type="evidence" value="ECO:0007669"/>
    <property type="project" value="UniProtKB-EC"/>
</dbReference>
<keyword evidence="2" id="KW-0378">Hydrolase</keyword>
<dbReference type="Proteomes" id="UP000326924">
    <property type="component" value="Unassembled WGS sequence"/>
</dbReference>
<proteinExistence type="predicted"/>
<keyword evidence="4" id="KW-0443">Lipid metabolism</keyword>
<dbReference type="SUPFAM" id="SSF53474">
    <property type="entry name" value="alpha/beta-Hydrolases"/>
    <property type="match status" value="1"/>
</dbReference>
<keyword evidence="3" id="KW-0442">Lipid degradation</keyword>
<evidence type="ECO:0000256" key="5">
    <source>
        <dbReference type="SAM" id="SignalP"/>
    </source>
</evidence>
<dbReference type="EC" id="3.1.1.47" evidence="1"/>
<dbReference type="Gene3D" id="3.40.50.1820">
    <property type="entry name" value="alpha/beta hydrolase"/>
    <property type="match status" value="1"/>
</dbReference>
<evidence type="ECO:0000256" key="4">
    <source>
        <dbReference type="ARBA" id="ARBA00023098"/>
    </source>
</evidence>